<gene>
    <name evidence="1" type="ORF">YBN1229_v1_1975</name>
</gene>
<name>A0A0D6JFR3_9HYPH</name>
<dbReference type="AlphaFoldDB" id="A0A0D6JFR3"/>
<accession>A0A0D6JFR3</accession>
<evidence type="ECO:0000313" key="1">
    <source>
        <dbReference type="EMBL" id="CPR19033.1"/>
    </source>
</evidence>
<evidence type="ECO:0000313" key="2">
    <source>
        <dbReference type="Proteomes" id="UP000033187"/>
    </source>
</evidence>
<reference evidence="2" key="1">
    <citation type="submission" date="2015-02" db="EMBL/GenBank/DDBJ databases">
        <authorList>
            <person name="Chooi Y.-H."/>
        </authorList>
    </citation>
    <scope>NUCLEOTIDE SEQUENCE [LARGE SCALE GENOMIC DNA]</scope>
    <source>
        <strain evidence="2">strain Y</strain>
    </source>
</reference>
<protein>
    <submittedName>
        <fullName evidence="1">Uncharacterized protein</fullName>
    </submittedName>
</protein>
<dbReference type="KEGG" id="fiy:BN1229_v1_1975"/>
<keyword evidence="2" id="KW-1185">Reference proteome</keyword>
<organism evidence="1 2">
    <name type="scientific">Candidatus Filomicrobium marinum</name>
    <dbReference type="NCBI Taxonomy" id="1608628"/>
    <lineage>
        <taxon>Bacteria</taxon>
        <taxon>Pseudomonadati</taxon>
        <taxon>Pseudomonadota</taxon>
        <taxon>Alphaproteobacteria</taxon>
        <taxon>Hyphomicrobiales</taxon>
        <taxon>Hyphomicrobiaceae</taxon>
        <taxon>Filomicrobium</taxon>
    </lineage>
</organism>
<proteinExistence type="predicted"/>
<dbReference type="Proteomes" id="UP000033187">
    <property type="component" value="Chromosome 1"/>
</dbReference>
<sequence>MSRRHDQALYVPDVVRFNRSCCGSVCRGNVLCCSNSSKIHSTLSRTTFEIERAEIHSESGTPQEYNQEDSAEDCNRTTLLLLRVLQHAEESLTTMTQLNTPRVEWWKFDGLSEMGQARDGLGQKSEAPKRRTQP</sequence>
<dbReference type="EMBL" id="LN829119">
    <property type="protein sequence ID" value="CPR19033.1"/>
    <property type="molecule type" value="Genomic_DNA"/>
</dbReference>